<proteinExistence type="predicted"/>
<accession>A0A2G0EA12</accession>
<reference evidence="1 2" key="1">
    <citation type="submission" date="2017-10" db="EMBL/GenBank/DDBJ databases">
        <title>Draft genomes of the Enterococcus faecium isolated from human feces before and after Helicobacter pylori eradication therapy.</title>
        <authorList>
            <person name="Prianichniikov N.A."/>
            <person name="Glushchenko O.E."/>
            <person name="Malakhova M.V."/>
        </authorList>
    </citation>
    <scope>NUCLEOTIDE SEQUENCE [LARGE SCALE GENOMIC DNA]</scope>
    <source>
        <strain evidence="1 2">Hp_5-7</strain>
    </source>
</reference>
<dbReference type="AlphaFoldDB" id="A0A2G0EA12"/>
<dbReference type="RefSeq" id="WP_072538641.1">
    <property type="nucleotide sequence ID" value="NZ_PCGC01000019.1"/>
</dbReference>
<comment type="caution">
    <text evidence="1">The sequence shown here is derived from an EMBL/GenBank/DDBJ whole genome shotgun (WGS) entry which is preliminary data.</text>
</comment>
<dbReference type="Proteomes" id="UP000224303">
    <property type="component" value="Unassembled WGS sequence"/>
</dbReference>
<evidence type="ECO:0000313" key="2">
    <source>
        <dbReference type="Proteomes" id="UP000224303"/>
    </source>
</evidence>
<evidence type="ECO:0008006" key="3">
    <source>
        <dbReference type="Google" id="ProtNLM"/>
    </source>
</evidence>
<protein>
    <recommendedName>
        <fullName evidence="3">Lipoprotein</fullName>
    </recommendedName>
</protein>
<evidence type="ECO:0000313" key="1">
    <source>
        <dbReference type="EMBL" id="PHL21310.1"/>
    </source>
</evidence>
<name>A0A2G0EA12_ENTFC</name>
<gene>
    <name evidence="1" type="ORF">CQR37_09240</name>
</gene>
<sequence>MKKIIYLIGTISLFLILVGCTKNVENAHLSFDEPAFYADSEGKVEITGTLKNGENGILDGNINTKNIKVKVNPKGKFKIYYTIQNIHDDKIYLGLKSNGTIVGDEADIIISPKTRDDYLVSANDIINQYREDGNMVLNPSEISGNDMANVGLSMNKISPMTSMQFEVKTISDCDAKVRIFTFNSYEELNNAYLYLIQNTRSLINFDGVNLNIPDTHDVIPPVINDIKTNNNPQLSEKYSYYINNVNKEPLLFSWVYEAWIEDSGYVLIQQDPEISKTMAGEYESGINLLLNRNKINESEVE</sequence>
<organism evidence="1 2">
    <name type="scientific">Enterococcus faecium</name>
    <name type="common">Streptococcus faecium</name>
    <dbReference type="NCBI Taxonomy" id="1352"/>
    <lineage>
        <taxon>Bacteria</taxon>
        <taxon>Bacillati</taxon>
        <taxon>Bacillota</taxon>
        <taxon>Bacilli</taxon>
        <taxon>Lactobacillales</taxon>
        <taxon>Enterococcaceae</taxon>
        <taxon>Enterococcus</taxon>
    </lineage>
</organism>
<dbReference type="EMBL" id="PCGC01000019">
    <property type="protein sequence ID" value="PHL21310.1"/>
    <property type="molecule type" value="Genomic_DNA"/>
</dbReference>
<dbReference type="PROSITE" id="PS51257">
    <property type="entry name" value="PROKAR_LIPOPROTEIN"/>
    <property type="match status" value="1"/>
</dbReference>